<accession>G0UXD8</accession>
<dbReference type="PANTHER" id="PTHR19853:SF1">
    <property type="entry name" value="TBC1 DOMAIN FAMILY MEMBER 31"/>
    <property type="match status" value="1"/>
</dbReference>
<gene>
    <name evidence="4" type="ORF">TCIL3000_10_8310</name>
</gene>
<dbReference type="InterPro" id="IPR015943">
    <property type="entry name" value="WD40/YVTN_repeat-like_dom_sf"/>
</dbReference>
<proteinExistence type="predicted"/>
<evidence type="ECO:0000256" key="3">
    <source>
        <dbReference type="SAM" id="Coils"/>
    </source>
</evidence>
<evidence type="ECO:0000256" key="2">
    <source>
        <dbReference type="ARBA" id="ARBA00022737"/>
    </source>
</evidence>
<dbReference type="Gene3D" id="2.130.10.10">
    <property type="entry name" value="YVTN repeat-like/Quinoprotein amine dehydrogenase"/>
    <property type="match status" value="1"/>
</dbReference>
<name>G0UXD8_TRYCI</name>
<dbReference type="PANTHER" id="PTHR19853">
    <property type="entry name" value="WD REPEAT CONTAINING PROTEIN 3 WDR3"/>
    <property type="match status" value="1"/>
</dbReference>
<dbReference type="EMBL" id="HE575323">
    <property type="protein sequence ID" value="CCC94055.1"/>
    <property type="molecule type" value="Genomic_DNA"/>
</dbReference>
<evidence type="ECO:0000256" key="1">
    <source>
        <dbReference type="ARBA" id="ARBA00022574"/>
    </source>
</evidence>
<dbReference type="AlphaFoldDB" id="G0UXD8"/>
<keyword evidence="1" id="KW-0853">WD repeat</keyword>
<dbReference type="InterPro" id="IPR051570">
    <property type="entry name" value="TBC1_cilium_biogenesis"/>
</dbReference>
<reference evidence="4" key="1">
    <citation type="journal article" date="2012" name="Proc. Natl. Acad. Sci. U.S.A.">
        <title>Antigenic diversity is generated by distinct evolutionary mechanisms in African trypanosome species.</title>
        <authorList>
            <person name="Jackson A.P."/>
            <person name="Berry A."/>
            <person name="Aslett M."/>
            <person name="Allison H.C."/>
            <person name="Burton P."/>
            <person name="Vavrova-Anderson J."/>
            <person name="Brown R."/>
            <person name="Browne H."/>
            <person name="Corton N."/>
            <person name="Hauser H."/>
            <person name="Gamble J."/>
            <person name="Gilderthorp R."/>
            <person name="Marcello L."/>
            <person name="McQuillan J."/>
            <person name="Otto T.D."/>
            <person name="Quail M.A."/>
            <person name="Sanders M.J."/>
            <person name="van Tonder A."/>
            <person name="Ginger M.L."/>
            <person name="Field M.C."/>
            <person name="Barry J.D."/>
            <person name="Hertz-Fowler C."/>
            <person name="Berriman M."/>
        </authorList>
    </citation>
    <scope>NUCLEOTIDE SEQUENCE</scope>
    <source>
        <strain evidence="4">IL3000</strain>
    </source>
</reference>
<keyword evidence="2" id="KW-0677">Repeat</keyword>
<dbReference type="GO" id="GO:0060271">
    <property type="term" value="P:cilium assembly"/>
    <property type="evidence" value="ECO:0007669"/>
    <property type="project" value="TreeGrafter"/>
</dbReference>
<protein>
    <submittedName>
        <fullName evidence="4">Uncharacterized protein TCIL3000_10_8310</fullName>
    </submittedName>
</protein>
<dbReference type="GO" id="GO:0036064">
    <property type="term" value="C:ciliary basal body"/>
    <property type="evidence" value="ECO:0007669"/>
    <property type="project" value="TreeGrafter"/>
</dbReference>
<sequence length="1066" mass="118874">MAISLDENTVTTSLWPMAAANVKSTGQVIQATLAGKERRVFSLVCFDTSSPGTFYACTSSAVVYVISLERNTARLFVTLELPITAMTCCNCREGSMFVCATKGASLVWFDCSTSRVLKRMNTAHAHAIHAIHQSCLIGNNTLLFTISNDLFAVWDAVKIECYSNSGLGVGGTTRSFLSLHTSNESIVTVERFGRVTLWKPSSLRALKSVVVALQPRTCAMCGTCIAIGGPGPLVGLLKMDDLSSIGCVQLATSTAAVRSLTFIDDSLLACELMNGTVVFVVLSNYTVSFSMEAPHSKIGPRVKTRFYAAGPSFAVFTQEEKLTVFHLPTVRKYYIQQMKECSAGVHSMPHAAPHSFILEKTNLYNEAVLFTDESRIGGHVGTATTLPRPAIKPTESQIANWITVDALPIGGQRGFSYREDAVKLANDQKLVSTRATKGGNSDESRATNRKGELSLRPFLDEESLVANMSSLKCILLRYGIFPEEYRAITWRFLLQLPDKRFTAPQYAQLLSRGPHPLIPALMKPFSLRNKSLQRSVEEVLSALAWHAPMFAAIHFLPMIVYPFLHVFKDDIQSTVEVVLIFLYNWGKEFFQFYPQHPVALTTLMDRLLLTEDAALHNHLSTFGVAVEWCWEPLQSVYSDIVTPAEWLQVMDHAFYNEPLWLFLFYVRWLVNVREDLMKHREREEIMGVLLSTHSVDINRVIGETYALQGRCHRGELTAPYKNLEILPNHVYPVTWKHNEENIAIKLKDINTLRREREQSSESKKRLASMCGKLCEAEDLEKAFIKKKHAEAAAHVITKTESWTSEIAREMEKRYVRDMERMLRVRQLRMQIEQTEQLEALKEQLDATTTRVSHINETCEKDAAHRLLMDQIEDGELGFLEEATRRRLDAAKRSIQNNAVKNEIPQELGVEDYERACPCNIIRISEGALDVAPVATTTNATVVNNRMVVPDPNNPVNMYLALRNSVASHLVGCKPTSTNGGNTPDSSPLLANVGGAKATAIGGAVGGLAVSASHRDSARKMSGRRSESNTLLYDNLLSRNNAHGESEALWSTESNCCAQQDYRLQKM</sequence>
<organism evidence="4">
    <name type="scientific">Trypanosoma congolense (strain IL3000)</name>
    <dbReference type="NCBI Taxonomy" id="1068625"/>
    <lineage>
        <taxon>Eukaryota</taxon>
        <taxon>Discoba</taxon>
        <taxon>Euglenozoa</taxon>
        <taxon>Kinetoplastea</taxon>
        <taxon>Metakinetoplastina</taxon>
        <taxon>Trypanosomatida</taxon>
        <taxon>Trypanosomatidae</taxon>
        <taxon>Trypanosoma</taxon>
        <taxon>Nannomonas</taxon>
    </lineage>
</organism>
<dbReference type="Gene3D" id="1.10.472.80">
    <property type="entry name" value="Ypt/Rab-GAP domain of gyp1p, domain 3"/>
    <property type="match status" value="1"/>
</dbReference>
<dbReference type="InterPro" id="IPR036322">
    <property type="entry name" value="WD40_repeat_dom_sf"/>
</dbReference>
<dbReference type="SUPFAM" id="SSF50978">
    <property type="entry name" value="WD40 repeat-like"/>
    <property type="match status" value="1"/>
</dbReference>
<evidence type="ECO:0000313" key="4">
    <source>
        <dbReference type="EMBL" id="CCC94055.1"/>
    </source>
</evidence>
<feature type="coiled-coil region" evidence="3">
    <location>
        <begin position="830"/>
        <end position="857"/>
    </location>
</feature>
<keyword evidence="3" id="KW-0175">Coiled coil</keyword>
<dbReference type="VEuPathDB" id="TriTrypDB:TcIL3000_10_8310"/>